<evidence type="ECO:0000256" key="2">
    <source>
        <dbReference type="ARBA" id="ARBA00022679"/>
    </source>
</evidence>
<dbReference type="InterPro" id="IPR045850">
    <property type="entry name" value="TRM2_met"/>
</dbReference>
<evidence type="ECO:0000259" key="7">
    <source>
        <dbReference type="Pfam" id="PF13847"/>
    </source>
</evidence>
<dbReference type="Gene3D" id="3.40.50.150">
    <property type="entry name" value="Vaccinia Virus protein VP39"/>
    <property type="match status" value="1"/>
</dbReference>
<evidence type="ECO:0000313" key="9">
    <source>
        <dbReference type="Proteomes" id="UP001219518"/>
    </source>
</evidence>
<keyword evidence="3 6" id="KW-0949">S-adenosyl-L-methionine</keyword>
<feature type="binding site" evidence="6">
    <location>
        <position position="227"/>
    </location>
    <ligand>
        <name>S-adenosyl-L-methionine</name>
        <dbReference type="ChEBI" id="CHEBI:59789"/>
    </ligand>
</feature>
<protein>
    <recommendedName>
        <fullName evidence="4">tRNA (uracil(54)-C(5))-methyltransferase</fullName>
        <ecNumber evidence="4">2.1.1.35</ecNumber>
    </recommendedName>
</protein>
<keyword evidence="9" id="KW-1185">Reference proteome</keyword>
<dbReference type="GO" id="GO:0003723">
    <property type="term" value="F:RNA binding"/>
    <property type="evidence" value="ECO:0007669"/>
    <property type="project" value="TreeGrafter"/>
</dbReference>
<dbReference type="Gene3D" id="2.40.50.1070">
    <property type="match status" value="1"/>
</dbReference>
<evidence type="ECO:0000256" key="6">
    <source>
        <dbReference type="PROSITE-ProRule" id="PRU01024"/>
    </source>
</evidence>
<dbReference type="InterPro" id="IPR029063">
    <property type="entry name" value="SAM-dependent_MTases_sf"/>
</dbReference>
<dbReference type="InterPro" id="IPR025714">
    <property type="entry name" value="Methyltranfer_dom"/>
</dbReference>
<dbReference type="Pfam" id="PF13847">
    <property type="entry name" value="Methyltransf_31"/>
    <property type="match status" value="1"/>
</dbReference>
<dbReference type="SUPFAM" id="SSF53335">
    <property type="entry name" value="S-adenosyl-L-methionine-dependent methyltransferases"/>
    <property type="match status" value="1"/>
</dbReference>
<sequence>MQPVIHQYRNKDTFMVRNGVDGNPKTVGWISGKTSGQYVCIPPPADMSAPLHVKFAKAFQDYIRLSPLPACHNFSEGGNWTQVHVRSNQKGECMALIKIHPQQLTQIEIEHECTQIKDYFQNGPGSTCTLSSLYFQSSPYTNASGKLAPYQLLFGEKYLIENISGRNFALSPSSFIQCNIKVAEIMYEKIFQAANLSPETSILDLGCGIGTISILGTPFVRGTVGIDMSEEAIEDAKSNAILNNIHSASFIAGTIESKLKVALKCLQPSSDIVAILNPGRCGVEVSALKALRETPQIRTVIYVACQPDHEWVIRNVLALIKPESKRLLGTPFKFMSVMPIDMFPCTTHSEIIMKFSRSG</sequence>
<dbReference type="Proteomes" id="UP001219518">
    <property type="component" value="Unassembled WGS sequence"/>
</dbReference>
<keyword evidence="2 6" id="KW-0808">Transferase</keyword>
<feature type="binding site" evidence="6">
    <location>
        <position position="277"/>
    </location>
    <ligand>
        <name>S-adenosyl-L-methionine</name>
        <dbReference type="ChEBI" id="CHEBI:59789"/>
    </ligand>
</feature>
<comment type="caution">
    <text evidence="6">Lacks conserved residue(s) required for the propagation of feature annotation.</text>
</comment>
<dbReference type="AlphaFoldDB" id="A0AAE1H3E9"/>
<reference evidence="8" key="2">
    <citation type="journal article" date="2023" name="BMC Genomics">
        <title>Pest status, molecular evolution, and epigenetic factors derived from the genome assembly of Frankliniella fusca, a thysanopteran phytovirus vector.</title>
        <authorList>
            <person name="Catto M.A."/>
            <person name="Labadie P.E."/>
            <person name="Jacobson A.L."/>
            <person name="Kennedy G.G."/>
            <person name="Srinivasan R."/>
            <person name="Hunt B.G."/>
        </authorList>
    </citation>
    <scope>NUCLEOTIDE SEQUENCE</scope>
    <source>
        <strain evidence="8">PL_HMW_Pooled</strain>
    </source>
</reference>
<comment type="catalytic activity">
    <reaction evidence="5">
        <text>uridine(54) in tRNA + S-adenosyl-L-methionine = 5-methyluridine(54) in tRNA + S-adenosyl-L-homocysteine + H(+)</text>
        <dbReference type="Rhea" id="RHEA:42712"/>
        <dbReference type="Rhea" id="RHEA-COMP:10167"/>
        <dbReference type="Rhea" id="RHEA-COMP:10193"/>
        <dbReference type="ChEBI" id="CHEBI:15378"/>
        <dbReference type="ChEBI" id="CHEBI:57856"/>
        <dbReference type="ChEBI" id="CHEBI:59789"/>
        <dbReference type="ChEBI" id="CHEBI:65315"/>
        <dbReference type="ChEBI" id="CHEBI:74447"/>
        <dbReference type="EC" id="2.1.1.35"/>
    </reaction>
    <physiologicalReaction direction="left-to-right" evidence="5">
        <dbReference type="Rhea" id="RHEA:42713"/>
    </physiologicalReaction>
</comment>
<dbReference type="EC" id="2.1.1.35" evidence="4"/>
<evidence type="ECO:0000256" key="4">
    <source>
        <dbReference type="ARBA" id="ARBA00033763"/>
    </source>
</evidence>
<evidence type="ECO:0000256" key="1">
    <source>
        <dbReference type="ARBA" id="ARBA00022603"/>
    </source>
</evidence>
<comment type="caution">
    <text evidence="8">The sequence shown here is derived from an EMBL/GenBank/DDBJ whole genome shotgun (WGS) entry which is preliminary data.</text>
</comment>
<evidence type="ECO:0000256" key="5">
    <source>
        <dbReference type="ARBA" id="ARBA00047278"/>
    </source>
</evidence>
<gene>
    <name evidence="8" type="ORF">KUF71_022354</name>
</gene>
<name>A0AAE1H3E9_9NEOP</name>
<keyword evidence="1 6" id="KW-0489">Methyltransferase</keyword>
<dbReference type="GO" id="GO:0006396">
    <property type="term" value="P:RNA processing"/>
    <property type="evidence" value="ECO:0007669"/>
    <property type="project" value="InterPro"/>
</dbReference>
<dbReference type="PANTHER" id="PTHR45904:SF1">
    <property type="entry name" value="TRNA (URACIL-5-)-METHYLTRANSFERASE HOMOLOG B"/>
    <property type="match status" value="1"/>
</dbReference>
<accession>A0AAE1H3E9</accession>
<feature type="active site" description="Nucleophile" evidence="6">
    <location>
        <position position="305"/>
    </location>
</feature>
<proteinExistence type="inferred from homology"/>
<dbReference type="GO" id="GO:0030697">
    <property type="term" value="F:tRNA (uracil(54)-C5)-methyltransferase activity, S-adenosyl methionine-dependent"/>
    <property type="evidence" value="ECO:0007669"/>
    <property type="project" value="UniProtKB-EC"/>
</dbReference>
<feature type="domain" description="Methyltransferase" evidence="7">
    <location>
        <begin position="197"/>
        <end position="324"/>
    </location>
</feature>
<dbReference type="PROSITE" id="PS51687">
    <property type="entry name" value="SAM_MT_RNA_M5U"/>
    <property type="match status" value="1"/>
</dbReference>
<dbReference type="CDD" id="cd02440">
    <property type="entry name" value="AdoMet_MTases"/>
    <property type="match status" value="1"/>
</dbReference>
<feature type="binding site" evidence="6">
    <location>
        <position position="177"/>
    </location>
    <ligand>
        <name>S-adenosyl-L-methionine</name>
        <dbReference type="ChEBI" id="CHEBI:59789"/>
    </ligand>
</feature>
<comment type="similarity">
    <text evidence="6">Belongs to the class I-like SAM-binding methyltransferase superfamily. RNA M5U methyltransferase family.</text>
</comment>
<dbReference type="PANTHER" id="PTHR45904">
    <property type="entry name" value="TRNA (URACIL-5-)-METHYLTRANSFERASE"/>
    <property type="match status" value="1"/>
</dbReference>
<dbReference type="EMBL" id="JAHWGI010000306">
    <property type="protein sequence ID" value="KAK3912900.1"/>
    <property type="molecule type" value="Genomic_DNA"/>
</dbReference>
<dbReference type="InterPro" id="IPR010280">
    <property type="entry name" value="U5_MeTrfase_fam"/>
</dbReference>
<reference evidence="8" key="1">
    <citation type="submission" date="2021-07" db="EMBL/GenBank/DDBJ databases">
        <authorList>
            <person name="Catto M.A."/>
            <person name="Jacobson A."/>
            <person name="Kennedy G."/>
            <person name="Labadie P."/>
            <person name="Hunt B.G."/>
            <person name="Srinivasan R."/>
        </authorList>
    </citation>
    <scope>NUCLEOTIDE SEQUENCE</scope>
    <source>
        <strain evidence="8">PL_HMW_Pooled</strain>
        <tissue evidence="8">Head</tissue>
    </source>
</reference>
<organism evidence="8 9">
    <name type="scientific">Frankliniella fusca</name>
    <dbReference type="NCBI Taxonomy" id="407009"/>
    <lineage>
        <taxon>Eukaryota</taxon>
        <taxon>Metazoa</taxon>
        <taxon>Ecdysozoa</taxon>
        <taxon>Arthropoda</taxon>
        <taxon>Hexapoda</taxon>
        <taxon>Insecta</taxon>
        <taxon>Pterygota</taxon>
        <taxon>Neoptera</taxon>
        <taxon>Paraneoptera</taxon>
        <taxon>Thysanoptera</taxon>
        <taxon>Terebrantia</taxon>
        <taxon>Thripoidea</taxon>
        <taxon>Thripidae</taxon>
        <taxon>Frankliniella</taxon>
    </lineage>
</organism>
<evidence type="ECO:0000256" key="3">
    <source>
        <dbReference type="ARBA" id="ARBA00022691"/>
    </source>
</evidence>
<evidence type="ECO:0000313" key="8">
    <source>
        <dbReference type="EMBL" id="KAK3912900.1"/>
    </source>
</evidence>
<dbReference type="GO" id="GO:0032259">
    <property type="term" value="P:methylation"/>
    <property type="evidence" value="ECO:0007669"/>
    <property type="project" value="UniProtKB-KW"/>
</dbReference>